<organism evidence="2 3">
    <name type="scientific">Tritonibacter scottomollicae</name>
    <name type="common">Epibacterium scottomollicae</name>
    <dbReference type="NCBI Taxonomy" id="483013"/>
    <lineage>
        <taxon>Bacteria</taxon>
        <taxon>Pseudomonadati</taxon>
        <taxon>Pseudomonadota</taxon>
        <taxon>Alphaproteobacteria</taxon>
        <taxon>Rhodobacterales</taxon>
        <taxon>Paracoccaceae</taxon>
        <taxon>Tritonibacter</taxon>
    </lineage>
</organism>
<name>A0A2T1A8J9_TRISK</name>
<feature type="region of interest" description="Disordered" evidence="1">
    <location>
        <begin position="70"/>
        <end position="89"/>
    </location>
</feature>
<reference evidence="2 3" key="1">
    <citation type="submission" date="2018-03" db="EMBL/GenBank/DDBJ databases">
        <title>Genomic Encyclopedia of Archaeal and Bacterial Type Strains, Phase II (KMG-II): from individual species to whole genera.</title>
        <authorList>
            <person name="Goeker M."/>
        </authorList>
    </citation>
    <scope>NUCLEOTIDE SEQUENCE [LARGE SCALE GENOMIC DNA]</scope>
    <source>
        <strain evidence="2 3">DSM 25328</strain>
    </source>
</reference>
<dbReference type="Proteomes" id="UP000237718">
    <property type="component" value="Unassembled WGS sequence"/>
</dbReference>
<protein>
    <recommendedName>
        <fullName evidence="4">ATP-dependent Clp protease proteolytic subunit</fullName>
    </recommendedName>
</protein>
<dbReference type="AlphaFoldDB" id="A0A2T1A8J9"/>
<dbReference type="Gene3D" id="3.90.226.10">
    <property type="entry name" value="2-enoyl-CoA Hydratase, Chain A, domain 1"/>
    <property type="match status" value="1"/>
</dbReference>
<dbReference type="InterPro" id="IPR029045">
    <property type="entry name" value="ClpP/crotonase-like_dom_sf"/>
</dbReference>
<dbReference type="SUPFAM" id="SSF52096">
    <property type="entry name" value="ClpP/crotonase"/>
    <property type="match status" value="1"/>
</dbReference>
<gene>
    <name evidence="2" type="ORF">CLV89_11932</name>
</gene>
<accession>A0A2T1A8J9</accession>
<dbReference type="RefSeq" id="WP_106165343.1">
    <property type="nucleotide sequence ID" value="NZ_PVUF01000019.1"/>
</dbReference>
<dbReference type="EMBL" id="PVUF01000019">
    <property type="protein sequence ID" value="PRZ44920.1"/>
    <property type="molecule type" value="Genomic_DNA"/>
</dbReference>
<dbReference type="OrthoDB" id="5936191at2"/>
<evidence type="ECO:0000256" key="1">
    <source>
        <dbReference type="SAM" id="MobiDB-lite"/>
    </source>
</evidence>
<evidence type="ECO:0000313" key="2">
    <source>
        <dbReference type="EMBL" id="PRZ44920.1"/>
    </source>
</evidence>
<comment type="caution">
    <text evidence="2">The sequence shown here is derived from an EMBL/GenBank/DDBJ whole genome shotgun (WGS) entry which is preliminary data.</text>
</comment>
<evidence type="ECO:0008006" key="4">
    <source>
        <dbReference type="Google" id="ProtNLM"/>
    </source>
</evidence>
<sequence length="263" mass="28396">MSSRGQWFADITLARSLRYALLGQCVIAAAVLATDLLGQWPTGGASRRDLPQGPVSPGDQWREYDPATVSPSYVRRDPAPGVETPANMPSRLNFSVMETEDLGSLLLVTGQISEGDAEQFQTYLDSMDEVPAGVALNSPGGVVQEALALGRAIRRMEMETAVLPGTICLSSCPYLLAGGIARRVSSAASVGMHQHYYNTPGYLPAFLAVEEIQHGQGRTMEYLIEMGVDPGVMVHSLNTPPEEIYVLLDQELSDTRLATEILD</sequence>
<proteinExistence type="predicted"/>
<evidence type="ECO:0000313" key="3">
    <source>
        <dbReference type="Proteomes" id="UP000237718"/>
    </source>
</evidence>